<dbReference type="RefSeq" id="WP_249332657.1">
    <property type="nucleotide sequence ID" value="NZ_JACRSY010000012.1"/>
</dbReference>
<comment type="caution">
    <text evidence="1">The sequence shown here is derived from an EMBL/GenBank/DDBJ whole genome shotgun (WGS) entry which is preliminary data.</text>
</comment>
<dbReference type="AlphaFoldDB" id="A0A926EG68"/>
<dbReference type="Proteomes" id="UP000655830">
    <property type="component" value="Unassembled WGS sequence"/>
</dbReference>
<evidence type="ECO:0000313" key="2">
    <source>
        <dbReference type="Proteomes" id="UP000655830"/>
    </source>
</evidence>
<keyword evidence="2" id="KW-1185">Reference proteome</keyword>
<dbReference type="EMBL" id="JACRSY010000012">
    <property type="protein sequence ID" value="MBC8579703.1"/>
    <property type="molecule type" value="Genomic_DNA"/>
</dbReference>
<protein>
    <submittedName>
        <fullName evidence="1">Uncharacterized protein</fullName>
    </submittedName>
</protein>
<proteinExistence type="predicted"/>
<gene>
    <name evidence="1" type="ORF">H8718_09185</name>
</gene>
<accession>A0A926EG68</accession>
<organism evidence="1 2">
    <name type="scientific">Zhenhengia yiwuensis</name>
    <dbReference type="NCBI Taxonomy" id="2763666"/>
    <lineage>
        <taxon>Bacteria</taxon>
        <taxon>Bacillati</taxon>
        <taxon>Bacillota</taxon>
        <taxon>Clostridia</taxon>
        <taxon>Lachnospirales</taxon>
        <taxon>Lachnospiraceae</taxon>
        <taxon>Zhenhengia</taxon>
    </lineage>
</organism>
<reference evidence="1" key="1">
    <citation type="submission" date="2020-08" db="EMBL/GenBank/DDBJ databases">
        <title>Genome public.</title>
        <authorList>
            <person name="Liu C."/>
            <person name="Sun Q."/>
        </authorList>
    </citation>
    <scope>NUCLEOTIDE SEQUENCE</scope>
    <source>
        <strain evidence="1">NSJ-12</strain>
    </source>
</reference>
<name>A0A926EG68_9FIRM</name>
<evidence type="ECO:0000313" key="1">
    <source>
        <dbReference type="EMBL" id="MBC8579703.1"/>
    </source>
</evidence>
<sequence>MIFEVDNSEIITQLQSTRETLDKRLGKCIVAFSLRVEKELNEALIQKAKECNLSKQAYIHQLLMKAVKMDVGM</sequence>